<dbReference type="RefSeq" id="WP_183220034.1">
    <property type="nucleotide sequence ID" value="NZ_CP123998.1"/>
</dbReference>
<dbReference type="Pfam" id="PF13161">
    <property type="entry name" value="DUF3996"/>
    <property type="match status" value="1"/>
</dbReference>
<reference evidence="3 4" key="1">
    <citation type="submission" date="2020-08" db="EMBL/GenBank/DDBJ databases">
        <title>Genomic Encyclopedia of Type Strains, Phase IV (KMG-IV): sequencing the most valuable type-strain genomes for metagenomic binning, comparative biology and taxonomic classification.</title>
        <authorList>
            <person name="Goeker M."/>
        </authorList>
    </citation>
    <scope>NUCLEOTIDE SEQUENCE [LARGE SCALE GENOMIC DNA]</scope>
    <source>
        <strain evidence="3 4">DSM 24625</strain>
    </source>
</reference>
<gene>
    <name evidence="3" type="ORF">HNP68_000458</name>
</gene>
<keyword evidence="2" id="KW-0732">Signal</keyword>
<keyword evidence="4" id="KW-1185">Reference proteome</keyword>
<sequence>MRMLLATIILILTTGLLTAQSKSKAMTEDDFDFEKLLAKEESVRRLFGIGFGVGYPLTNITISIPYVDIDLGYGGFVGLKPNNFVPYVVGGIDLLFKDEIHKNTMISGGIGIGADWSKGSPEKSNEKPEEEEEEENGIQQATSLQNRVGIVVRLPLVIEYSFLKNIVIGFKAVATIGTTILFGNPMSFEGARFNFLGTGFIKIYI</sequence>
<comment type="caution">
    <text evidence="3">The sequence shown here is derived from an EMBL/GenBank/DDBJ whole genome shotgun (WGS) entry which is preliminary data.</text>
</comment>
<dbReference type="InterPro" id="IPR016489">
    <property type="entry name" value="BAPKO_0422-like"/>
</dbReference>
<dbReference type="EMBL" id="JACHFG010000002">
    <property type="protein sequence ID" value="MBB6042845.1"/>
    <property type="molecule type" value="Genomic_DNA"/>
</dbReference>
<evidence type="ECO:0000256" key="2">
    <source>
        <dbReference type="SAM" id="SignalP"/>
    </source>
</evidence>
<feature type="region of interest" description="Disordered" evidence="1">
    <location>
        <begin position="113"/>
        <end position="140"/>
    </location>
</feature>
<feature type="chain" id="PRO_5046780564" description="DUF3996 domain-containing protein" evidence="2">
    <location>
        <begin position="20"/>
        <end position="205"/>
    </location>
</feature>
<feature type="signal peptide" evidence="2">
    <location>
        <begin position="1"/>
        <end position="19"/>
    </location>
</feature>
<evidence type="ECO:0000313" key="4">
    <source>
        <dbReference type="Proteomes" id="UP000555838"/>
    </source>
</evidence>
<evidence type="ECO:0008006" key="5">
    <source>
        <dbReference type="Google" id="ProtNLM"/>
    </source>
</evidence>
<protein>
    <recommendedName>
        <fullName evidence="5">DUF3996 domain-containing protein</fullName>
    </recommendedName>
</protein>
<proteinExistence type="predicted"/>
<accession>A0ABR6P996</accession>
<evidence type="ECO:0000313" key="3">
    <source>
        <dbReference type="EMBL" id="MBB6042845.1"/>
    </source>
</evidence>
<dbReference type="Proteomes" id="UP000555838">
    <property type="component" value="Unassembled WGS sequence"/>
</dbReference>
<evidence type="ECO:0000256" key="1">
    <source>
        <dbReference type="SAM" id="MobiDB-lite"/>
    </source>
</evidence>
<name>A0ABR6P996_9SPIR</name>
<organism evidence="3 4">
    <name type="scientific">Borreliella yangtzensis</name>
    <dbReference type="NCBI Taxonomy" id="683292"/>
    <lineage>
        <taxon>Bacteria</taxon>
        <taxon>Pseudomonadati</taxon>
        <taxon>Spirochaetota</taxon>
        <taxon>Spirochaetia</taxon>
        <taxon>Spirochaetales</taxon>
        <taxon>Borreliaceae</taxon>
        <taxon>Borreliella</taxon>
    </lineage>
</organism>
<dbReference type="PIRSF" id="PIRSF006685">
    <property type="entry name" value="UCP006685"/>
    <property type="match status" value="1"/>
</dbReference>